<feature type="domain" description="C2H2-type" evidence="10">
    <location>
        <begin position="959"/>
        <end position="987"/>
    </location>
</feature>
<keyword evidence="3" id="KW-0677">Repeat</keyword>
<feature type="region of interest" description="Disordered" evidence="9">
    <location>
        <begin position="236"/>
        <end position="288"/>
    </location>
</feature>
<dbReference type="Gene3D" id="3.30.160.60">
    <property type="entry name" value="Classic Zinc Finger"/>
    <property type="match status" value="2"/>
</dbReference>
<evidence type="ECO:0000256" key="8">
    <source>
        <dbReference type="PROSITE-ProRule" id="PRU00042"/>
    </source>
</evidence>
<evidence type="ECO:0000256" key="9">
    <source>
        <dbReference type="SAM" id="MobiDB-lite"/>
    </source>
</evidence>
<feature type="domain" description="C2H2-type" evidence="10">
    <location>
        <begin position="1035"/>
        <end position="1057"/>
    </location>
</feature>
<evidence type="ECO:0000256" key="5">
    <source>
        <dbReference type="ARBA" id="ARBA00022833"/>
    </source>
</evidence>
<feature type="compositionally biased region" description="Polar residues" evidence="9">
    <location>
        <begin position="437"/>
        <end position="447"/>
    </location>
</feature>
<dbReference type="PANTHER" id="PTHR24404:SF114">
    <property type="entry name" value="KLUMPFUSS, ISOFORM B-RELATED"/>
    <property type="match status" value="1"/>
</dbReference>
<feature type="compositionally biased region" description="Polar residues" evidence="9">
    <location>
        <begin position="860"/>
        <end position="932"/>
    </location>
</feature>
<feature type="region of interest" description="Disordered" evidence="9">
    <location>
        <begin position="434"/>
        <end position="459"/>
    </location>
</feature>
<feature type="compositionally biased region" description="Polar residues" evidence="9">
    <location>
        <begin position="766"/>
        <end position="782"/>
    </location>
</feature>
<keyword evidence="6" id="KW-0238">DNA-binding</keyword>
<feature type="compositionally biased region" description="Polar residues" evidence="9">
    <location>
        <begin position="831"/>
        <end position="853"/>
    </location>
</feature>
<comment type="caution">
    <text evidence="11">The sequence shown here is derived from an EMBL/GenBank/DDBJ whole genome shotgun (WGS) entry which is preliminary data.</text>
</comment>
<dbReference type="GO" id="GO:0006357">
    <property type="term" value="P:regulation of transcription by RNA polymerase II"/>
    <property type="evidence" value="ECO:0007669"/>
    <property type="project" value="TreeGrafter"/>
</dbReference>
<dbReference type="Proteomes" id="UP000735302">
    <property type="component" value="Unassembled WGS sequence"/>
</dbReference>
<feature type="compositionally biased region" description="Low complexity" evidence="9">
    <location>
        <begin position="939"/>
        <end position="948"/>
    </location>
</feature>
<name>A0AAV4CZB4_9GAST</name>
<feature type="compositionally biased region" description="Polar residues" evidence="9">
    <location>
        <begin position="801"/>
        <end position="823"/>
    </location>
</feature>
<feature type="region of interest" description="Disordered" evidence="9">
    <location>
        <begin position="558"/>
        <end position="589"/>
    </location>
</feature>
<evidence type="ECO:0000256" key="6">
    <source>
        <dbReference type="ARBA" id="ARBA00023125"/>
    </source>
</evidence>
<evidence type="ECO:0000313" key="11">
    <source>
        <dbReference type="EMBL" id="GFO37081.1"/>
    </source>
</evidence>
<dbReference type="GO" id="GO:0008270">
    <property type="term" value="F:zinc ion binding"/>
    <property type="evidence" value="ECO:0007669"/>
    <property type="project" value="UniProtKB-KW"/>
</dbReference>
<dbReference type="GO" id="GO:0003700">
    <property type="term" value="F:DNA-binding transcription factor activity"/>
    <property type="evidence" value="ECO:0007669"/>
    <property type="project" value="TreeGrafter"/>
</dbReference>
<keyword evidence="7" id="KW-0539">Nucleus</keyword>
<feature type="compositionally biased region" description="Polar residues" evidence="9">
    <location>
        <begin position="261"/>
        <end position="270"/>
    </location>
</feature>
<evidence type="ECO:0000256" key="4">
    <source>
        <dbReference type="ARBA" id="ARBA00022771"/>
    </source>
</evidence>
<feature type="domain" description="C2H2-type" evidence="10">
    <location>
        <begin position="716"/>
        <end position="743"/>
    </location>
</feature>
<evidence type="ECO:0000256" key="2">
    <source>
        <dbReference type="ARBA" id="ARBA00022723"/>
    </source>
</evidence>
<dbReference type="EMBL" id="BLXT01007171">
    <property type="protein sequence ID" value="GFO37081.1"/>
    <property type="molecule type" value="Genomic_DNA"/>
</dbReference>
<dbReference type="AlphaFoldDB" id="A0AAV4CZB4"/>
<feature type="compositionally biased region" description="Basic and acidic residues" evidence="9">
    <location>
        <begin position="791"/>
        <end position="800"/>
    </location>
</feature>
<feature type="region of interest" description="Disordered" evidence="9">
    <location>
        <begin position="306"/>
        <end position="343"/>
    </location>
</feature>
<evidence type="ECO:0000313" key="12">
    <source>
        <dbReference type="Proteomes" id="UP000735302"/>
    </source>
</evidence>
<dbReference type="PROSITE" id="PS00028">
    <property type="entry name" value="ZINC_FINGER_C2H2_1"/>
    <property type="match status" value="6"/>
</dbReference>
<dbReference type="SMART" id="SM00355">
    <property type="entry name" value="ZnF_C2H2"/>
    <property type="match status" value="8"/>
</dbReference>
<feature type="domain" description="C2H2-type" evidence="10">
    <location>
        <begin position="664"/>
        <end position="686"/>
    </location>
</feature>
<evidence type="ECO:0000256" key="7">
    <source>
        <dbReference type="ARBA" id="ARBA00023242"/>
    </source>
</evidence>
<dbReference type="InterPro" id="IPR036236">
    <property type="entry name" value="Znf_C2H2_sf"/>
</dbReference>
<reference evidence="11 12" key="1">
    <citation type="journal article" date="2021" name="Elife">
        <title>Chloroplast acquisition without the gene transfer in kleptoplastic sea slugs, Plakobranchus ocellatus.</title>
        <authorList>
            <person name="Maeda T."/>
            <person name="Takahashi S."/>
            <person name="Yoshida T."/>
            <person name="Shimamura S."/>
            <person name="Takaki Y."/>
            <person name="Nagai Y."/>
            <person name="Toyoda A."/>
            <person name="Suzuki Y."/>
            <person name="Arimoto A."/>
            <person name="Ishii H."/>
            <person name="Satoh N."/>
            <person name="Nishiyama T."/>
            <person name="Hasebe M."/>
            <person name="Maruyama T."/>
            <person name="Minagawa J."/>
            <person name="Obokata J."/>
            <person name="Shigenobu S."/>
        </authorList>
    </citation>
    <scope>NUCLEOTIDE SEQUENCE [LARGE SCALE GENOMIC DNA]</scope>
</reference>
<dbReference type="PANTHER" id="PTHR24404">
    <property type="entry name" value="ZINC FINGER PROTEIN"/>
    <property type="match status" value="1"/>
</dbReference>
<protein>
    <submittedName>
        <fullName evidence="11">Asparagine-rich Zinc finger protein azf1</fullName>
    </submittedName>
</protein>
<keyword evidence="12" id="KW-1185">Reference proteome</keyword>
<dbReference type="GO" id="GO:0000978">
    <property type="term" value="F:RNA polymerase II cis-regulatory region sequence-specific DNA binding"/>
    <property type="evidence" value="ECO:0007669"/>
    <property type="project" value="TreeGrafter"/>
</dbReference>
<accession>A0AAV4CZB4</accession>
<gene>
    <name evidence="11" type="ORF">PoB_006358600</name>
</gene>
<evidence type="ECO:0000256" key="1">
    <source>
        <dbReference type="ARBA" id="ARBA00004123"/>
    </source>
</evidence>
<dbReference type="InterPro" id="IPR050589">
    <property type="entry name" value="Ikaros_C2H2-ZF"/>
</dbReference>
<dbReference type="SUPFAM" id="SSF57667">
    <property type="entry name" value="beta-beta-alpha zinc fingers"/>
    <property type="match status" value="1"/>
</dbReference>
<dbReference type="InterPro" id="IPR013087">
    <property type="entry name" value="Znf_C2H2_type"/>
</dbReference>
<keyword evidence="5" id="KW-0862">Zinc</keyword>
<proteinExistence type="predicted"/>
<keyword evidence="4 8" id="KW-0863">Zinc-finger</keyword>
<evidence type="ECO:0000256" key="3">
    <source>
        <dbReference type="ARBA" id="ARBA00022737"/>
    </source>
</evidence>
<keyword evidence="2" id="KW-0479">Metal-binding</keyword>
<feature type="compositionally biased region" description="Basic residues" evidence="9">
    <location>
        <begin position="448"/>
        <end position="459"/>
    </location>
</feature>
<feature type="region of interest" description="Disordered" evidence="9">
    <location>
        <begin position="766"/>
        <end position="948"/>
    </location>
</feature>
<feature type="domain" description="C2H2-type" evidence="10">
    <location>
        <begin position="690"/>
        <end position="712"/>
    </location>
</feature>
<sequence>MEPDNIKNEPEIPGYEDCSSQKTDSLRDWMHRELSRIKNELRSEWYEMIRVTDEAGKEVAVINNQVDIKSEPESSDYQDWPAEKMDSVRDWMHRELSRIKQELQSEWDAFTQVTCTAEVEVDINNSQDVVKSEPEIPGYEEWPAQKMDSLREWMHRELSKIKKELQSDWGEILQVPDQAGNIVDVDSSQASDLGPENPKPCDFIKEEQMKLDGLLSADTGIECQASHCGPEVGHGRFSSQIYSGEEPDQRDSQSEFCASVSPPQSFTQISGDRAPLKPTPVQSSVNTKAQSLPPLVLVLANLSKEGKLHPNPANGPIRETLGVGEPPSKKPRGNDEERVTPPSLVSSQPLLVFSGNPALPSAESGLKTVRLVAFAKVVAGPNGKKLVPSQAFLQPSDLVSKNVIPSSAGSALAAKPESTVISGVDEPATVVERGMHSTASKTPSNIVNKKKNSAKQKVTKPTHAAQTAIVDECTCQYCNKLFPSRALRLKHQKIAMAKKEFRCFLCWEILRAKCAYTLHLAQHYKESSQDTAVSEKDRVRVRSQYYYKDAEVVRDQSPASKVPEAIPGPIPIKNDSMESQQPSLASCEDKLASANDEHGRCSSPEEESWDSIDWQISNMEKSAPPEQSLTSAVGDLLPSLEPIQHPDIPLAEQDLSDLLVGDYYKCPHCRVLFRQKWLLVKHMFSHGRYLRCRKCHKDFPLVKNLITHMKEHKPDLLCEICGCQFETVQKLAEHLFLHNANSSDDIYCYEGKAVMEVVKQLNSVRANQNQSRSIGCQITQMQEKPVQKKSHLWEQKRDRNTWPNHVATNQGKDSTGQVNSEINKSNRPETNHGNNPETNKGNNPGTDKGNNPEPNHDNNFKTNHGNNPETNKGNNPGTDKGNSSEPNHGNNFKTNHGNNPETNKGNNFKTNHGNNPETNKGNNFKTNHGNNPETKRTNKQNSKQSSKSLTHRKFSFTVFSCFYCDKTFRSVEAVKNHYNLKHQIQSRGGRYEDLLPRHALKTCGQKNMFTCLGCALVFPSQSDLNKHSLEWHPIYKCDMCGKKYCELKAAELHMRRHLFPGCVD</sequence>
<dbReference type="GO" id="GO:0005634">
    <property type="term" value="C:nucleus"/>
    <property type="evidence" value="ECO:0007669"/>
    <property type="project" value="UniProtKB-SubCell"/>
</dbReference>
<feature type="region of interest" description="Disordered" evidence="9">
    <location>
        <begin position="1"/>
        <end position="23"/>
    </location>
</feature>
<evidence type="ECO:0000259" key="10">
    <source>
        <dbReference type="PROSITE" id="PS50157"/>
    </source>
</evidence>
<feature type="compositionally biased region" description="Basic and acidic residues" evidence="9">
    <location>
        <begin position="1"/>
        <end position="10"/>
    </location>
</feature>
<dbReference type="PROSITE" id="PS50157">
    <property type="entry name" value="ZINC_FINGER_C2H2_2"/>
    <property type="match status" value="5"/>
</dbReference>
<comment type="subcellular location">
    <subcellularLocation>
        <location evidence="1">Nucleus</location>
    </subcellularLocation>
</comment>
<organism evidence="11 12">
    <name type="scientific">Plakobranchus ocellatus</name>
    <dbReference type="NCBI Taxonomy" id="259542"/>
    <lineage>
        <taxon>Eukaryota</taxon>
        <taxon>Metazoa</taxon>
        <taxon>Spiralia</taxon>
        <taxon>Lophotrochozoa</taxon>
        <taxon>Mollusca</taxon>
        <taxon>Gastropoda</taxon>
        <taxon>Heterobranchia</taxon>
        <taxon>Euthyneura</taxon>
        <taxon>Panpulmonata</taxon>
        <taxon>Sacoglossa</taxon>
        <taxon>Placobranchoidea</taxon>
        <taxon>Plakobranchidae</taxon>
        <taxon>Plakobranchus</taxon>
    </lineage>
</organism>